<feature type="compositionally biased region" description="Gly residues" evidence="1">
    <location>
        <begin position="35"/>
        <end position="50"/>
    </location>
</feature>
<organism evidence="3 4">
    <name type="scientific">Pleurodeles waltl</name>
    <name type="common">Iberian ribbed newt</name>
    <dbReference type="NCBI Taxonomy" id="8319"/>
    <lineage>
        <taxon>Eukaryota</taxon>
        <taxon>Metazoa</taxon>
        <taxon>Chordata</taxon>
        <taxon>Craniata</taxon>
        <taxon>Vertebrata</taxon>
        <taxon>Euteleostomi</taxon>
        <taxon>Amphibia</taxon>
        <taxon>Batrachia</taxon>
        <taxon>Caudata</taxon>
        <taxon>Salamandroidea</taxon>
        <taxon>Salamandridae</taxon>
        <taxon>Pleurodelinae</taxon>
        <taxon>Pleurodeles</taxon>
    </lineage>
</organism>
<feature type="region of interest" description="Disordered" evidence="1">
    <location>
        <begin position="33"/>
        <end position="61"/>
    </location>
</feature>
<evidence type="ECO:0000313" key="3">
    <source>
        <dbReference type="EMBL" id="KAJ1110430.1"/>
    </source>
</evidence>
<protein>
    <submittedName>
        <fullName evidence="3">Uncharacterized protein</fullName>
    </submittedName>
</protein>
<sequence length="108" mass="10999">MVAEKGAVACSGLGALLTWGALGGRGLLTASGGPVECGGELGGPEDGGGAQREEEATPALAPGRTCRREIHAPVEGRVQQRVMVGGKAMIFTDPQKLQQFIAKKEAKG</sequence>
<evidence type="ECO:0000256" key="1">
    <source>
        <dbReference type="SAM" id="MobiDB-lite"/>
    </source>
</evidence>
<keyword evidence="4" id="KW-1185">Reference proteome</keyword>
<comment type="caution">
    <text evidence="3">The sequence shown here is derived from an EMBL/GenBank/DDBJ whole genome shotgun (WGS) entry which is preliminary data.</text>
</comment>
<accession>A0AAV7N330</accession>
<proteinExistence type="predicted"/>
<evidence type="ECO:0000313" key="4">
    <source>
        <dbReference type="Proteomes" id="UP001066276"/>
    </source>
</evidence>
<keyword evidence="2" id="KW-0732">Signal</keyword>
<feature type="signal peptide" evidence="2">
    <location>
        <begin position="1"/>
        <end position="23"/>
    </location>
</feature>
<evidence type="ECO:0000256" key="2">
    <source>
        <dbReference type="SAM" id="SignalP"/>
    </source>
</evidence>
<name>A0AAV7N330_PLEWA</name>
<dbReference type="Proteomes" id="UP001066276">
    <property type="component" value="Chromosome 9"/>
</dbReference>
<feature type="chain" id="PRO_5043865913" evidence="2">
    <location>
        <begin position="24"/>
        <end position="108"/>
    </location>
</feature>
<reference evidence="3" key="1">
    <citation type="journal article" date="2022" name="bioRxiv">
        <title>Sequencing and chromosome-scale assembly of the giantPleurodeles waltlgenome.</title>
        <authorList>
            <person name="Brown T."/>
            <person name="Elewa A."/>
            <person name="Iarovenko S."/>
            <person name="Subramanian E."/>
            <person name="Araus A.J."/>
            <person name="Petzold A."/>
            <person name="Susuki M."/>
            <person name="Suzuki K.-i.T."/>
            <person name="Hayashi T."/>
            <person name="Toyoda A."/>
            <person name="Oliveira C."/>
            <person name="Osipova E."/>
            <person name="Leigh N.D."/>
            <person name="Simon A."/>
            <person name="Yun M.H."/>
        </authorList>
    </citation>
    <scope>NUCLEOTIDE SEQUENCE</scope>
    <source>
        <strain evidence="3">20211129_DDA</strain>
        <tissue evidence="3">Liver</tissue>
    </source>
</reference>
<dbReference type="AlphaFoldDB" id="A0AAV7N330"/>
<gene>
    <name evidence="3" type="ORF">NDU88_007781</name>
</gene>
<dbReference type="EMBL" id="JANPWB010000013">
    <property type="protein sequence ID" value="KAJ1110430.1"/>
    <property type="molecule type" value="Genomic_DNA"/>
</dbReference>